<name>A0A7W9SLG3_ARMRO</name>
<dbReference type="EMBL" id="JACHGW010000001">
    <property type="protein sequence ID" value="MBB6048822.1"/>
    <property type="molecule type" value="Genomic_DNA"/>
</dbReference>
<dbReference type="Gene3D" id="1.25.40.10">
    <property type="entry name" value="Tetratricopeptide repeat domain"/>
    <property type="match status" value="1"/>
</dbReference>
<dbReference type="Proteomes" id="UP000520814">
    <property type="component" value="Unassembled WGS sequence"/>
</dbReference>
<accession>A0A7W9SLG3</accession>
<dbReference type="AlphaFoldDB" id="A0A7W9SLG3"/>
<keyword evidence="3" id="KW-1185">Reference proteome</keyword>
<dbReference type="Pfam" id="PF13424">
    <property type="entry name" value="TPR_12"/>
    <property type="match status" value="1"/>
</dbReference>
<dbReference type="InterPro" id="IPR011990">
    <property type="entry name" value="TPR-like_helical_dom_sf"/>
</dbReference>
<proteinExistence type="predicted"/>
<keyword evidence="1" id="KW-1133">Transmembrane helix</keyword>
<dbReference type="SUPFAM" id="SSF48452">
    <property type="entry name" value="TPR-like"/>
    <property type="match status" value="1"/>
</dbReference>
<feature type="transmembrane region" description="Helical" evidence="1">
    <location>
        <begin position="12"/>
        <end position="31"/>
    </location>
</feature>
<keyword evidence="1" id="KW-0812">Transmembrane</keyword>
<dbReference type="RefSeq" id="WP_184192447.1">
    <property type="nucleotide sequence ID" value="NZ_JACHGW010000001.1"/>
</dbReference>
<evidence type="ECO:0000313" key="3">
    <source>
        <dbReference type="Proteomes" id="UP000520814"/>
    </source>
</evidence>
<gene>
    <name evidence="2" type="ORF">HNQ39_000584</name>
</gene>
<comment type="caution">
    <text evidence="2">The sequence shown here is derived from an EMBL/GenBank/DDBJ whole genome shotgun (WGS) entry which is preliminary data.</text>
</comment>
<sequence>MKATHETRQRMLLAATGLLTPVVMFLAWGLFDRFAPRPQPSKLDFRRDAMTREESFKYGQLRATLLEAARRRDWGKVLLKAGEACGSECPSRIAALQAEAHWRTGQRQKAAQLWEPLLNSSSVAFQADFLALRGDLSGYKQYVSSMVPDLDPHRVNDTAWAAVILPRVLDSYASSVELAQKAVEAARTAPETQQELGNALNTLGVALYRAGRYDEAQARLEESQKSTPEMANTVFLALCYHQRKDDKKAQELADTYYQYLYDSLPEDNQTRPEYLLFEQELRAVVPPSKKVKTL</sequence>
<reference evidence="2 3" key="1">
    <citation type="submission" date="2020-08" db="EMBL/GenBank/DDBJ databases">
        <title>Genomic Encyclopedia of Type Strains, Phase IV (KMG-IV): sequencing the most valuable type-strain genomes for metagenomic binning, comparative biology and taxonomic classification.</title>
        <authorList>
            <person name="Goeker M."/>
        </authorList>
    </citation>
    <scope>NUCLEOTIDE SEQUENCE [LARGE SCALE GENOMIC DNA]</scope>
    <source>
        <strain evidence="2 3">DSM 23562</strain>
    </source>
</reference>
<keyword evidence="1" id="KW-0472">Membrane</keyword>
<evidence type="ECO:0000256" key="1">
    <source>
        <dbReference type="SAM" id="Phobius"/>
    </source>
</evidence>
<protein>
    <submittedName>
        <fullName evidence="2">Tetratricopeptide (TPR) repeat protein</fullName>
    </submittedName>
</protein>
<organism evidence="2 3">
    <name type="scientific">Armatimonas rosea</name>
    <dbReference type="NCBI Taxonomy" id="685828"/>
    <lineage>
        <taxon>Bacteria</taxon>
        <taxon>Bacillati</taxon>
        <taxon>Armatimonadota</taxon>
        <taxon>Armatimonadia</taxon>
        <taxon>Armatimonadales</taxon>
        <taxon>Armatimonadaceae</taxon>
        <taxon>Armatimonas</taxon>
    </lineage>
</organism>
<evidence type="ECO:0000313" key="2">
    <source>
        <dbReference type="EMBL" id="MBB6048822.1"/>
    </source>
</evidence>